<keyword evidence="1" id="KW-1133">Transmembrane helix</keyword>
<feature type="transmembrane region" description="Helical" evidence="1">
    <location>
        <begin position="20"/>
        <end position="44"/>
    </location>
</feature>
<dbReference type="PANTHER" id="PTHR36833">
    <property type="entry name" value="SLR0610 PROTEIN-RELATED"/>
    <property type="match status" value="1"/>
</dbReference>
<reference evidence="2" key="1">
    <citation type="journal article" date="2021" name="PeerJ">
        <title>Extensive microbial diversity within the chicken gut microbiome revealed by metagenomics and culture.</title>
        <authorList>
            <person name="Gilroy R."/>
            <person name="Ravi A."/>
            <person name="Getino M."/>
            <person name="Pursley I."/>
            <person name="Horton D.L."/>
            <person name="Alikhan N.F."/>
            <person name="Baker D."/>
            <person name="Gharbi K."/>
            <person name="Hall N."/>
            <person name="Watson M."/>
            <person name="Adriaenssens E.M."/>
            <person name="Foster-Nyarko E."/>
            <person name="Jarju S."/>
            <person name="Secka A."/>
            <person name="Antonio M."/>
            <person name="Oren A."/>
            <person name="Chaudhuri R.R."/>
            <person name="La Ragione R."/>
            <person name="Hildebrand F."/>
            <person name="Pallen M.J."/>
        </authorList>
    </citation>
    <scope>NUCLEOTIDE SEQUENCE</scope>
    <source>
        <strain evidence="2">USAMLcec2-132</strain>
    </source>
</reference>
<accession>A0A9D2SRC5</accession>
<feature type="transmembrane region" description="Helical" evidence="1">
    <location>
        <begin position="50"/>
        <end position="72"/>
    </location>
</feature>
<dbReference type="AlphaFoldDB" id="A0A9D2SRC5"/>
<keyword evidence="1" id="KW-0472">Membrane</keyword>
<dbReference type="Pfam" id="PF06182">
    <property type="entry name" value="ABC2_membrane_6"/>
    <property type="match status" value="1"/>
</dbReference>
<feature type="transmembrane region" description="Helical" evidence="1">
    <location>
        <begin position="116"/>
        <end position="135"/>
    </location>
</feature>
<gene>
    <name evidence="2" type="ORF">H9761_11815</name>
</gene>
<evidence type="ECO:0000256" key="1">
    <source>
        <dbReference type="SAM" id="Phobius"/>
    </source>
</evidence>
<name>A0A9D2SRC5_9FIRM</name>
<feature type="transmembrane region" description="Helical" evidence="1">
    <location>
        <begin position="198"/>
        <end position="216"/>
    </location>
</feature>
<protein>
    <submittedName>
        <fullName evidence="2">ABC-2 family transporter protein</fullName>
    </submittedName>
</protein>
<dbReference type="PANTHER" id="PTHR36833:SF1">
    <property type="entry name" value="INTEGRAL MEMBRANE TRANSPORT PROTEIN"/>
    <property type="match status" value="1"/>
</dbReference>
<proteinExistence type="predicted"/>
<dbReference type="InterPro" id="IPR010390">
    <property type="entry name" value="ABC-2_transporter-like"/>
</dbReference>
<evidence type="ECO:0000313" key="2">
    <source>
        <dbReference type="EMBL" id="HJC24377.1"/>
    </source>
</evidence>
<feature type="transmembrane region" description="Helical" evidence="1">
    <location>
        <begin position="228"/>
        <end position="248"/>
    </location>
</feature>
<reference evidence="2" key="2">
    <citation type="submission" date="2021-04" db="EMBL/GenBank/DDBJ databases">
        <authorList>
            <person name="Gilroy R."/>
        </authorList>
    </citation>
    <scope>NUCLEOTIDE SEQUENCE</scope>
    <source>
        <strain evidence="2">USAMLcec2-132</strain>
    </source>
</reference>
<keyword evidence="1" id="KW-0812">Transmembrane</keyword>
<feature type="transmembrane region" description="Helical" evidence="1">
    <location>
        <begin position="142"/>
        <end position="171"/>
    </location>
</feature>
<comment type="caution">
    <text evidence="2">The sequence shown here is derived from an EMBL/GenBank/DDBJ whole genome shotgun (WGS) entry which is preliminary data.</text>
</comment>
<organism evidence="2 3">
    <name type="scientific">Candidatus Eisenbergiella merdavium</name>
    <dbReference type="NCBI Taxonomy" id="2838551"/>
    <lineage>
        <taxon>Bacteria</taxon>
        <taxon>Bacillati</taxon>
        <taxon>Bacillota</taxon>
        <taxon>Clostridia</taxon>
        <taxon>Lachnospirales</taxon>
        <taxon>Lachnospiraceae</taxon>
        <taxon>Eisenbergiella</taxon>
    </lineage>
</organism>
<sequence>MMLLKKLFGMCLKRETEYRLNFILLCLSVAPLRLMHLLFALILSSKIEALFGWGAWDIAFLYGMYVVSYSLAQIFFKPFRNLDQFVRRGTLDSYFIKPQPVLFSLIFYNIHIMEIFSQLIPSVIILALACFRASIRWDFFKVLILVSGIAGGTLIQAGIFVFMGCTSIFMLSSSWLGELYYAFRDFLSYPLALFGKKMLAFLTFVLPLAFVNYYPARYILEKESSDSLINFLSLPAGLIVGALMYLLWEVSCRHYASSGS</sequence>
<dbReference type="Proteomes" id="UP000823891">
    <property type="component" value="Unassembled WGS sequence"/>
</dbReference>
<evidence type="ECO:0000313" key="3">
    <source>
        <dbReference type="Proteomes" id="UP000823891"/>
    </source>
</evidence>
<feature type="transmembrane region" description="Helical" evidence="1">
    <location>
        <begin position="93"/>
        <end position="110"/>
    </location>
</feature>
<dbReference type="EMBL" id="DWWS01000043">
    <property type="protein sequence ID" value="HJC24377.1"/>
    <property type="molecule type" value="Genomic_DNA"/>
</dbReference>